<evidence type="ECO:0000256" key="4">
    <source>
        <dbReference type="ARBA" id="ARBA00023180"/>
    </source>
</evidence>
<keyword evidence="4" id="KW-0325">Glycoprotein</keyword>
<evidence type="ECO:0000256" key="5">
    <source>
        <dbReference type="SAM" id="SignalP"/>
    </source>
</evidence>
<evidence type="ECO:0000256" key="1">
    <source>
        <dbReference type="ARBA" id="ARBA00022729"/>
    </source>
</evidence>
<gene>
    <name evidence="6" type="ORF">ACFQLX_02785</name>
</gene>
<dbReference type="RefSeq" id="WP_386411515.1">
    <property type="nucleotide sequence ID" value="NZ_JBHSZO010000003.1"/>
</dbReference>
<feature type="signal peptide" evidence="5">
    <location>
        <begin position="1"/>
        <end position="29"/>
    </location>
</feature>
<dbReference type="PROSITE" id="PS51470">
    <property type="entry name" value="FG_GAP"/>
    <property type="match status" value="2"/>
</dbReference>
<dbReference type="InterPro" id="IPR013519">
    <property type="entry name" value="Int_alpha_beta-p"/>
</dbReference>
<evidence type="ECO:0000313" key="7">
    <source>
        <dbReference type="Proteomes" id="UP001596413"/>
    </source>
</evidence>
<keyword evidence="3" id="KW-0378">Hydrolase</keyword>
<dbReference type="SMART" id="SM00191">
    <property type="entry name" value="Int_alpha"/>
    <property type="match status" value="5"/>
</dbReference>
<sequence length="518" mass="51993">MRHSTFTALAATALLTVAGAAATAPAAEAAPVPFPSIGWQQRNCDFNGDGRDDVLVGAPGATVGGAKGAGYVTVQYSSAGGISTTKRTVIHQNSTGVPGGAEAGDGFGWAVASGDLDNDGYDDAIVGIPGEDLGAFKDAGGATIFWGSPTGLHSAENMWMEDHEQARTGAKFGRNIEAARFFALLSDDPDAYPRDSIAILENDALLLYILGPGDLAATTGKSAQSAGKRGSLILAKERTVIRPQTKDATAAASGYGLRTLSHGNFNEDSWADLAIGGITTGDGGGAGGTDVLHGSANIDDMSSGGVFDGGPTVTAGDFNHDGQDDLAIGDTGTGAASTGGAVDIYLAKGDLSGLDPVRAQHWTQNSTGVPGGGESGDQWGADLSAGDTNGDGLPDLAIGAPGEDVGSVSNAGAVWVLRGAPGGLTATGARSFDQNSAYVPGGAETSDRWGGQVRLTDANNDGLFGLLAAAPGENTNDGVMWVLPATSSGITAKGSWTYDGGTLGAWRTDTMYGAAMDE</sequence>
<dbReference type="PANTHER" id="PTHR23221:SF7">
    <property type="entry name" value="PHOSPHATIDYLINOSITOL-GLYCAN-SPECIFIC PHOSPHOLIPASE D"/>
    <property type="match status" value="1"/>
</dbReference>
<dbReference type="InterPro" id="IPR013517">
    <property type="entry name" value="FG-GAP"/>
</dbReference>
<dbReference type="EMBL" id="JBHSZO010000003">
    <property type="protein sequence ID" value="MFC7217102.1"/>
    <property type="molecule type" value="Genomic_DNA"/>
</dbReference>
<protein>
    <submittedName>
        <fullName evidence="6">Esterase</fullName>
    </submittedName>
</protein>
<proteinExistence type="predicted"/>
<evidence type="ECO:0000313" key="6">
    <source>
        <dbReference type="EMBL" id="MFC7217102.1"/>
    </source>
</evidence>
<feature type="chain" id="PRO_5046400217" evidence="5">
    <location>
        <begin position="30"/>
        <end position="518"/>
    </location>
</feature>
<dbReference type="Gene3D" id="2.130.10.130">
    <property type="entry name" value="Integrin alpha, N-terminal"/>
    <property type="match status" value="3"/>
</dbReference>
<keyword evidence="2" id="KW-0677">Repeat</keyword>
<dbReference type="SUPFAM" id="SSF69318">
    <property type="entry name" value="Integrin alpha N-terminal domain"/>
    <property type="match status" value="1"/>
</dbReference>
<keyword evidence="1 5" id="KW-0732">Signal</keyword>
<evidence type="ECO:0000256" key="3">
    <source>
        <dbReference type="ARBA" id="ARBA00022801"/>
    </source>
</evidence>
<name>A0ABW2G8J9_9ACTN</name>
<evidence type="ECO:0000256" key="2">
    <source>
        <dbReference type="ARBA" id="ARBA00022737"/>
    </source>
</evidence>
<comment type="caution">
    <text evidence="6">The sequence shown here is derived from an EMBL/GenBank/DDBJ whole genome shotgun (WGS) entry which is preliminary data.</text>
</comment>
<dbReference type="Proteomes" id="UP001596413">
    <property type="component" value="Unassembled WGS sequence"/>
</dbReference>
<accession>A0ABW2G8J9</accession>
<keyword evidence="7" id="KW-1185">Reference proteome</keyword>
<dbReference type="InterPro" id="IPR028994">
    <property type="entry name" value="Integrin_alpha_N"/>
</dbReference>
<reference evidence="7" key="1">
    <citation type="journal article" date="2019" name="Int. J. Syst. Evol. Microbiol.">
        <title>The Global Catalogue of Microorganisms (GCM) 10K type strain sequencing project: providing services to taxonomists for standard genome sequencing and annotation.</title>
        <authorList>
            <consortium name="The Broad Institute Genomics Platform"/>
            <consortium name="The Broad Institute Genome Sequencing Center for Infectious Disease"/>
            <person name="Wu L."/>
            <person name="Ma J."/>
        </authorList>
    </citation>
    <scope>NUCLEOTIDE SEQUENCE [LARGE SCALE GENOMIC DNA]</scope>
    <source>
        <strain evidence="7">CGMCC 1.13681</strain>
    </source>
</reference>
<dbReference type="Pfam" id="PF01839">
    <property type="entry name" value="FG-GAP"/>
    <property type="match status" value="3"/>
</dbReference>
<organism evidence="6 7">
    <name type="scientific">Streptomyces polyrhachis</name>
    <dbReference type="NCBI Taxonomy" id="1282885"/>
    <lineage>
        <taxon>Bacteria</taxon>
        <taxon>Bacillati</taxon>
        <taxon>Actinomycetota</taxon>
        <taxon>Actinomycetes</taxon>
        <taxon>Kitasatosporales</taxon>
        <taxon>Streptomycetaceae</taxon>
        <taxon>Streptomyces</taxon>
    </lineage>
</organism>
<dbReference type="PANTHER" id="PTHR23221">
    <property type="entry name" value="GLYCOSYLPHOSPHATIDYLINOSITOL PHOSPHOLIPASE D"/>
    <property type="match status" value="1"/>
</dbReference>